<evidence type="ECO:0000256" key="3">
    <source>
        <dbReference type="ARBA" id="ARBA00022475"/>
    </source>
</evidence>
<name>A0ABU3VSQ4_9GAMM</name>
<keyword evidence="6 7" id="KW-0472">Membrane</keyword>
<feature type="transmembrane region" description="Helical" evidence="7">
    <location>
        <begin position="150"/>
        <end position="171"/>
    </location>
</feature>
<evidence type="ECO:0000256" key="2">
    <source>
        <dbReference type="ARBA" id="ARBA00007928"/>
    </source>
</evidence>
<reference evidence="8 9" key="1">
    <citation type="submission" date="2023-10" db="EMBL/GenBank/DDBJ databases">
        <title>Characteristics and mechanism of a salt-tolerant marine origin heterotrophic nitrifying- aerobic denitrifying bacteria Marinobacter xestospongiae HN1.</title>
        <authorList>
            <person name="Qi R."/>
        </authorList>
    </citation>
    <scope>NUCLEOTIDE SEQUENCE [LARGE SCALE GENOMIC DNA]</scope>
    <source>
        <strain evidence="8 9">HN1</strain>
    </source>
</reference>
<comment type="subcellular location">
    <subcellularLocation>
        <location evidence="1">Cell membrane</location>
        <topology evidence="1">Multi-pass membrane protein</topology>
    </subcellularLocation>
</comment>
<keyword evidence="5 7" id="KW-1133">Transmembrane helix</keyword>
<dbReference type="RefSeq" id="WP_316972280.1">
    <property type="nucleotide sequence ID" value="NZ_JAWIIJ010000001.1"/>
</dbReference>
<dbReference type="EMBL" id="JAWIIJ010000001">
    <property type="protein sequence ID" value="MDV2077293.1"/>
    <property type="molecule type" value="Genomic_DNA"/>
</dbReference>
<dbReference type="PANTHER" id="PTHR30086:SF14">
    <property type="entry name" value="HOMOSERINE_HOMOSERINE LACTONE EFFLUX PROTEIN"/>
    <property type="match status" value="1"/>
</dbReference>
<feature type="transmembrane region" description="Helical" evidence="7">
    <location>
        <begin position="67"/>
        <end position="88"/>
    </location>
</feature>
<evidence type="ECO:0000256" key="1">
    <source>
        <dbReference type="ARBA" id="ARBA00004651"/>
    </source>
</evidence>
<feature type="transmembrane region" description="Helical" evidence="7">
    <location>
        <begin position="37"/>
        <end position="61"/>
    </location>
</feature>
<evidence type="ECO:0000256" key="5">
    <source>
        <dbReference type="ARBA" id="ARBA00022989"/>
    </source>
</evidence>
<evidence type="ECO:0000313" key="8">
    <source>
        <dbReference type="EMBL" id="MDV2077293.1"/>
    </source>
</evidence>
<keyword evidence="4 7" id="KW-0812">Transmembrane</keyword>
<dbReference type="InterPro" id="IPR001123">
    <property type="entry name" value="LeuE-type"/>
</dbReference>
<dbReference type="Proteomes" id="UP001269819">
    <property type="component" value="Unassembled WGS sequence"/>
</dbReference>
<evidence type="ECO:0000256" key="7">
    <source>
        <dbReference type="SAM" id="Phobius"/>
    </source>
</evidence>
<gene>
    <name evidence="8" type="ORF">RYS15_01295</name>
</gene>
<keyword evidence="9" id="KW-1185">Reference proteome</keyword>
<dbReference type="Pfam" id="PF01810">
    <property type="entry name" value="LysE"/>
    <property type="match status" value="1"/>
</dbReference>
<comment type="caution">
    <text evidence="8">The sequence shown here is derived from an EMBL/GenBank/DDBJ whole genome shotgun (WGS) entry which is preliminary data.</text>
</comment>
<keyword evidence="3" id="KW-1003">Cell membrane</keyword>
<evidence type="ECO:0000256" key="6">
    <source>
        <dbReference type="ARBA" id="ARBA00023136"/>
    </source>
</evidence>
<evidence type="ECO:0000313" key="9">
    <source>
        <dbReference type="Proteomes" id="UP001269819"/>
    </source>
</evidence>
<organism evidence="8 9">
    <name type="scientific">Marinobacter xestospongiae</name>
    <dbReference type="NCBI Taxonomy" id="994319"/>
    <lineage>
        <taxon>Bacteria</taxon>
        <taxon>Pseudomonadati</taxon>
        <taxon>Pseudomonadota</taxon>
        <taxon>Gammaproteobacteria</taxon>
        <taxon>Pseudomonadales</taxon>
        <taxon>Marinobacteraceae</taxon>
        <taxon>Marinobacter</taxon>
    </lineage>
</organism>
<accession>A0ABU3VSQ4</accession>
<evidence type="ECO:0000256" key="4">
    <source>
        <dbReference type="ARBA" id="ARBA00022692"/>
    </source>
</evidence>
<sequence>MITMEFLITCLVLVLIPGSGVLYTVATSLARGPRSSVVAAFGCTLGILPHLAATVLGLAAILHTSAVVFQVLKLVGAAYLLYLAVQTWRNRGGFALEESDDGEGSGNLVVRAILLTILNPKLSLFFLAFLPQFVTVGAEQATTQLVVLSAVFMAMTFAVFAGYGFLANLFRRAVMESPRVQSWLRRGFASTFAALGAKLALAER</sequence>
<feature type="transmembrane region" description="Helical" evidence="7">
    <location>
        <begin position="108"/>
        <end position="130"/>
    </location>
</feature>
<protein>
    <submittedName>
        <fullName evidence="8">LysE family translocator</fullName>
    </submittedName>
</protein>
<comment type="similarity">
    <text evidence="2">Belongs to the Rht family.</text>
</comment>
<proteinExistence type="inferred from homology"/>
<dbReference type="PANTHER" id="PTHR30086">
    <property type="entry name" value="ARGININE EXPORTER PROTEIN ARGO"/>
    <property type="match status" value="1"/>
</dbReference>
<feature type="transmembrane region" description="Helical" evidence="7">
    <location>
        <begin position="6"/>
        <end position="25"/>
    </location>
</feature>
<dbReference type="PIRSF" id="PIRSF006324">
    <property type="entry name" value="LeuE"/>
    <property type="match status" value="1"/>
</dbReference>